<proteinExistence type="predicted"/>
<dbReference type="RefSeq" id="WP_179747724.1">
    <property type="nucleotide sequence ID" value="NZ_JACCBU010000001.1"/>
</dbReference>
<dbReference type="AlphaFoldDB" id="A0A7Y9L8U7"/>
<sequence length="206" mass="22452">MISWAVMGHPSRSREATALAWALGGRLWLDEDQVGENANGDRCWAAYDPAAAWHVVMQDDALPVADIARQAPAALAAAPAPVVSFYLGTNYPPATVQPARRAMAAANDTGSAWITAPRLYWGVAVAIRTDLIGDMLAAVRRISRPYDERISRWAETAGHSVAYTWPSLVDHADGPSTIPRLIQRLAPRRAYRVGRPTTWTTDPVPM</sequence>
<dbReference type="EMBL" id="JACCBU010000001">
    <property type="protein sequence ID" value="NYE68852.1"/>
    <property type="molecule type" value="Genomic_DNA"/>
</dbReference>
<reference evidence="1 2" key="1">
    <citation type="submission" date="2020-07" db="EMBL/GenBank/DDBJ databases">
        <title>Sequencing the genomes of 1000 actinobacteria strains.</title>
        <authorList>
            <person name="Klenk H.-P."/>
        </authorList>
    </citation>
    <scope>NUCLEOTIDE SEQUENCE [LARGE SCALE GENOMIC DNA]</scope>
    <source>
        <strain evidence="1 2">DSM 22083</strain>
    </source>
</reference>
<name>A0A7Y9L8U7_9ACTN</name>
<evidence type="ECO:0000313" key="1">
    <source>
        <dbReference type="EMBL" id="NYE68852.1"/>
    </source>
</evidence>
<gene>
    <name evidence="1" type="ORF">BKA15_000181</name>
</gene>
<keyword evidence="2" id="KW-1185">Reference proteome</keyword>
<dbReference type="Proteomes" id="UP000569914">
    <property type="component" value="Unassembled WGS sequence"/>
</dbReference>
<evidence type="ECO:0000313" key="2">
    <source>
        <dbReference type="Proteomes" id="UP000569914"/>
    </source>
</evidence>
<organism evidence="1 2">
    <name type="scientific">Microlunatus parietis</name>
    <dbReference type="NCBI Taxonomy" id="682979"/>
    <lineage>
        <taxon>Bacteria</taxon>
        <taxon>Bacillati</taxon>
        <taxon>Actinomycetota</taxon>
        <taxon>Actinomycetes</taxon>
        <taxon>Propionibacteriales</taxon>
        <taxon>Propionibacteriaceae</taxon>
        <taxon>Microlunatus</taxon>
    </lineage>
</organism>
<comment type="caution">
    <text evidence="1">The sequence shown here is derived from an EMBL/GenBank/DDBJ whole genome shotgun (WGS) entry which is preliminary data.</text>
</comment>
<accession>A0A7Y9L8U7</accession>
<protein>
    <submittedName>
        <fullName evidence="1">Uncharacterized protein</fullName>
    </submittedName>
</protein>